<keyword evidence="2" id="KW-0413">Isomerase</keyword>
<keyword evidence="3" id="KW-1185">Reference proteome</keyword>
<feature type="domain" description="Xylose isomerase-like TIM barrel" evidence="1">
    <location>
        <begin position="77"/>
        <end position="326"/>
    </location>
</feature>
<dbReference type="OrthoDB" id="1114629at2"/>
<dbReference type="Gene3D" id="3.20.20.150">
    <property type="entry name" value="Divalent-metal-dependent TIM barrel enzymes"/>
    <property type="match status" value="1"/>
</dbReference>
<evidence type="ECO:0000259" key="1">
    <source>
        <dbReference type="Pfam" id="PF01261"/>
    </source>
</evidence>
<dbReference type="PANTHER" id="PTHR12110">
    <property type="entry name" value="HYDROXYPYRUVATE ISOMERASE"/>
    <property type="match status" value="1"/>
</dbReference>
<dbReference type="InterPro" id="IPR013022">
    <property type="entry name" value="Xyl_isomerase-like_TIM-brl"/>
</dbReference>
<dbReference type="Pfam" id="PF01261">
    <property type="entry name" value="AP_endonuc_2"/>
    <property type="match status" value="1"/>
</dbReference>
<dbReference type="AlphaFoldDB" id="A0A1K1P071"/>
<dbReference type="Proteomes" id="UP000182248">
    <property type="component" value="Unassembled WGS sequence"/>
</dbReference>
<evidence type="ECO:0000313" key="2">
    <source>
        <dbReference type="EMBL" id="SFW40845.1"/>
    </source>
</evidence>
<organism evidence="2 3">
    <name type="scientific">Sinomicrobium oceani</name>
    <dbReference type="NCBI Taxonomy" id="1150368"/>
    <lineage>
        <taxon>Bacteria</taxon>
        <taxon>Pseudomonadati</taxon>
        <taxon>Bacteroidota</taxon>
        <taxon>Flavobacteriia</taxon>
        <taxon>Flavobacteriales</taxon>
        <taxon>Flavobacteriaceae</taxon>
        <taxon>Sinomicrobium</taxon>
    </lineage>
</organism>
<evidence type="ECO:0000313" key="3">
    <source>
        <dbReference type="Proteomes" id="UP000182248"/>
    </source>
</evidence>
<dbReference type="SUPFAM" id="SSF51658">
    <property type="entry name" value="Xylose isomerase-like"/>
    <property type="match status" value="1"/>
</dbReference>
<dbReference type="PANTHER" id="PTHR12110:SF53">
    <property type="entry name" value="BLR5974 PROTEIN"/>
    <property type="match status" value="1"/>
</dbReference>
<dbReference type="InterPro" id="IPR050312">
    <property type="entry name" value="IolE/XylAMocC-like"/>
</dbReference>
<protein>
    <submittedName>
        <fullName evidence="2">Sugar phosphate isomerase/epimerase</fullName>
    </submittedName>
</protein>
<name>A0A1K1P071_9FLAO</name>
<dbReference type="STRING" id="1150368.SAMN02927921_01506"/>
<sequence>MNRRNFIGNSGKAGLALSLLGLYACKDPKKDRNTSATLPEETVVETASLPFFKLSLAQWSIHRMIIEQGFNPLNFAEKASAWGFEGLEYVSQLYTGELKKNSSSAMAMDNLVRELQQRSADHNMKNLIIMVDAEGDLAIKSNKERNKAVENHHKWVDAAAALGCHSIRVNLFGEKQPDAWKKYAAEGLSALSEYAAKSNINILVENHGHFSSDAVLLTDVMKAVNMKNCGTLPDFGNFCLKREDDKLWGAPCVEEYDKYKGVKELMPYARSVSAKSYDFDEAGNETTIDYVKMLQIVKNAGYTGYIGVEYEGDRLSEEEGIKATKALLINAAKKVS</sequence>
<gene>
    <name evidence="2" type="ORF">SAMN02927921_01506</name>
</gene>
<proteinExistence type="predicted"/>
<dbReference type="InterPro" id="IPR036237">
    <property type="entry name" value="Xyl_isomerase-like_sf"/>
</dbReference>
<dbReference type="EMBL" id="FPJE01000007">
    <property type="protein sequence ID" value="SFW40845.1"/>
    <property type="molecule type" value="Genomic_DNA"/>
</dbReference>
<dbReference type="RefSeq" id="WP_072316749.1">
    <property type="nucleotide sequence ID" value="NZ_FPJE01000007.1"/>
</dbReference>
<accession>A0A1K1P071</accession>
<dbReference type="GO" id="GO:0016853">
    <property type="term" value="F:isomerase activity"/>
    <property type="evidence" value="ECO:0007669"/>
    <property type="project" value="UniProtKB-KW"/>
</dbReference>
<reference evidence="2 3" key="1">
    <citation type="submission" date="2016-11" db="EMBL/GenBank/DDBJ databases">
        <authorList>
            <person name="Jaros S."/>
            <person name="Januszkiewicz K."/>
            <person name="Wedrychowicz H."/>
        </authorList>
    </citation>
    <scope>NUCLEOTIDE SEQUENCE [LARGE SCALE GENOMIC DNA]</scope>
    <source>
        <strain evidence="2 3">CGMCC 1.12145</strain>
    </source>
</reference>
<dbReference type="PROSITE" id="PS51257">
    <property type="entry name" value="PROKAR_LIPOPROTEIN"/>
    <property type="match status" value="1"/>
</dbReference>